<dbReference type="Gene3D" id="1.10.10.10">
    <property type="entry name" value="Winged helix-like DNA-binding domain superfamily/Winged helix DNA-binding domain"/>
    <property type="match status" value="1"/>
</dbReference>
<name>A0ABY2P676_9ACTN</name>
<keyword evidence="3" id="KW-0238">DNA-binding</keyword>
<evidence type="ECO:0000256" key="1">
    <source>
        <dbReference type="ARBA" id="ARBA00011046"/>
    </source>
</evidence>
<dbReference type="SUPFAM" id="SSF46785">
    <property type="entry name" value="Winged helix' DNA-binding domain"/>
    <property type="match status" value="1"/>
</dbReference>
<feature type="compositionally biased region" description="Gly residues" evidence="5">
    <location>
        <begin position="110"/>
        <end position="167"/>
    </location>
</feature>
<feature type="region of interest" description="Disordered" evidence="5">
    <location>
        <begin position="109"/>
        <end position="189"/>
    </location>
</feature>
<dbReference type="EMBL" id="SRZK01000547">
    <property type="protein sequence ID" value="TGY98968.1"/>
    <property type="molecule type" value="Genomic_DNA"/>
</dbReference>
<dbReference type="InterPro" id="IPR036390">
    <property type="entry name" value="WH_DNA-bd_sf"/>
</dbReference>
<sequence>MESQVLSVLGEATEPVTAAWVLQRLGGGLSYSTVITILTRLHAKQAVSRTGPKRPVLWQPVANEAGLAALRMRRLLDKQSDRDAVLSSFVSVLSADDEELLRSLLAESGAGAGAPGEPGSGGSGPDRLGSGGSGSGRSGSGAPGSTGSGSGPSGSGRFGPGRSGSGPSGSDRPGPGRSGSGAATDRPEG</sequence>
<protein>
    <recommendedName>
        <fullName evidence="8">BlaI/MecI/CopY family transcriptional regulator</fullName>
    </recommendedName>
</protein>
<accession>A0ABY2P676</accession>
<organism evidence="6 7">
    <name type="scientific">Streptomyces rhizosphaericola</name>
    <dbReference type="NCBI Taxonomy" id="2564098"/>
    <lineage>
        <taxon>Bacteria</taxon>
        <taxon>Bacillati</taxon>
        <taxon>Actinomycetota</taxon>
        <taxon>Actinomycetes</taxon>
        <taxon>Kitasatosporales</taxon>
        <taxon>Streptomycetaceae</taxon>
        <taxon>Streptomyces</taxon>
    </lineage>
</organism>
<evidence type="ECO:0008006" key="8">
    <source>
        <dbReference type="Google" id="ProtNLM"/>
    </source>
</evidence>
<keyword evidence="4" id="KW-0804">Transcription</keyword>
<gene>
    <name evidence="6" type="ORF">E5Z02_31045</name>
</gene>
<evidence type="ECO:0000256" key="4">
    <source>
        <dbReference type="ARBA" id="ARBA00023163"/>
    </source>
</evidence>
<reference evidence="6 7" key="1">
    <citation type="submission" date="2019-04" db="EMBL/GenBank/DDBJ databases">
        <title>Streptomyces rhizosphaericola sp. nov., an actinobacterium isolated from the wheat rhizosphere.</title>
        <authorList>
            <person name="Vargas Hoyos H.A."/>
            <person name="Santos S.N."/>
            <person name="Genuario D.B."/>
            <person name="Melo I.S."/>
            <person name="Da Silva L.J."/>
            <person name="Da Silva F.S.P."/>
            <person name="Zucchi T.D."/>
        </authorList>
    </citation>
    <scope>NUCLEOTIDE SEQUENCE [LARGE SCALE GENOMIC DNA]</scope>
    <source>
        <strain evidence="6 7">1AS2c</strain>
    </source>
</reference>
<evidence type="ECO:0000256" key="5">
    <source>
        <dbReference type="SAM" id="MobiDB-lite"/>
    </source>
</evidence>
<evidence type="ECO:0000256" key="2">
    <source>
        <dbReference type="ARBA" id="ARBA00023015"/>
    </source>
</evidence>
<keyword evidence="2" id="KW-0805">Transcription regulation</keyword>
<evidence type="ECO:0000313" key="7">
    <source>
        <dbReference type="Proteomes" id="UP000306274"/>
    </source>
</evidence>
<evidence type="ECO:0000313" key="6">
    <source>
        <dbReference type="EMBL" id="TGY98968.1"/>
    </source>
</evidence>
<proteinExistence type="inferred from homology"/>
<comment type="caution">
    <text evidence="6">The sequence shown here is derived from an EMBL/GenBank/DDBJ whole genome shotgun (WGS) entry which is preliminary data.</text>
</comment>
<dbReference type="InterPro" id="IPR005650">
    <property type="entry name" value="BlaI_family"/>
</dbReference>
<comment type="similarity">
    <text evidence="1">Belongs to the BlaI transcriptional regulatory family.</text>
</comment>
<evidence type="ECO:0000256" key="3">
    <source>
        <dbReference type="ARBA" id="ARBA00023125"/>
    </source>
</evidence>
<dbReference type="Pfam" id="PF03965">
    <property type="entry name" value="Penicillinase_R"/>
    <property type="match status" value="1"/>
</dbReference>
<dbReference type="Proteomes" id="UP000306274">
    <property type="component" value="Unassembled WGS sequence"/>
</dbReference>
<dbReference type="InterPro" id="IPR036388">
    <property type="entry name" value="WH-like_DNA-bd_sf"/>
</dbReference>
<dbReference type="Gene3D" id="6.10.140.850">
    <property type="match status" value="1"/>
</dbReference>
<keyword evidence="7" id="KW-1185">Reference proteome</keyword>